<keyword evidence="1" id="KW-0489">Methyltransferase</keyword>
<protein>
    <submittedName>
        <fullName evidence="10">SET and MYND domain-containing protein 4-like</fullName>
    </submittedName>
</protein>
<dbReference type="GO" id="GO:0008270">
    <property type="term" value="F:zinc ion binding"/>
    <property type="evidence" value="ECO:0007669"/>
    <property type="project" value="UniProtKB-KW"/>
</dbReference>
<evidence type="ECO:0000256" key="6">
    <source>
        <dbReference type="ARBA" id="ARBA00022833"/>
    </source>
</evidence>
<dbReference type="RefSeq" id="XP_011502584.1">
    <property type="nucleotide sequence ID" value="XM_011504282.1"/>
</dbReference>
<dbReference type="PANTHER" id="PTHR46165">
    <property type="entry name" value="SET AND MYND DOMAIN-CONTAINING PROTEIN 4"/>
    <property type="match status" value="1"/>
</dbReference>
<dbReference type="PROSITE" id="PS50865">
    <property type="entry name" value="ZF_MYND_2"/>
    <property type="match status" value="1"/>
</dbReference>
<dbReference type="PANTHER" id="PTHR46165:SF2">
    <property type="entry name" value="SET AND MYND DOMAIN-CONTAINING PROTEIN 4"/>
    <property type="match status" value="1"/>
</dbReference>
<evidence type="ECO:0000259" key="8">
    <source>
        <dbReference type="PROSITE" id="PS50865"/>
    </source>
</evidence>
<dbReference type="Gene3D" id="1.10.220.160">
    <property type="match status" value="1"/>
</dbReference>
<dbReference type="InterPro" id="IPR011990">
    <property type="entry name" value="TPR-like_helical_dom_sf"/>
</dbReference>
<dbReference type="SUPFAM" id="SSF48452">
    <property type="entry name" value="TPR-like"/>
    <property type="match status" value="1"/>
</dbReference>
<keyword evidence="3" id="KW-0949">S-adenosyl-L-methionine</keyword>
<evidence type="ECO:0000256" key="1">
    <source>
        <dbReference type="ARBA" id="ARBA00022603"/>
    </source>
</evidence>
<dbReference type="Pfam" id="PF01753">
    <property type="entry name" value="zf-MYND"/>
    <property type="match status" value="1"/>
</dbReference>
<keyword evidence="2" id="KW-0808">Transferase</keyword>
<dbReference type="AlphaFoldDB" id="A0AAJ6YQY5"/>
<evidence type="ECO:0000313" key="10">
    <source>
        <dbReference type="RefSeq" id="XP_011502584.1"/>
    </source>
</evidence>
<dbReference type="Proteomes" id="UP000695007">
    <property type="component" value="Unplaced"/>
</dbReference>
<evidence type="ECO:0000256" key="3">
    <source>
        <dbReference type="ARBA" id="ARBA00022691"/>
    </source>
</evidence>
<reference evidence="10" key="1">
    <citation type="submission" date="2025-08" db="UniProtKB">
        <authorList>
            <consortium name="RefSeq"/>
        </authorList>
    </citation>
    <scope>IDENTIFICATION</scope>
</reference>
<dbReference type="SUPFAM" id="SSF144232">
    <property type="entry name" value="HIT/MYND zinc finger-like"/>
    <property type="match status" value="1"/>
</dbReference>
<sequence length="425" mass="49366">MLFNKMTLMQRKILSLKFKTADTDELRIIAALNTMKIFQTIPEIKCESKNSKISIALRIEGNRIFISTQSVKELLKVWELYSKSIAKAPNGSEELCLAYANRSALLIKLCKYIECIEDINRALELNYQSHLKIKLLFRKIKCLHLSNDIVKLKDTIEEAKFCLRNINLSCNKKKYEEQLMKVEYFNTKSFSKINVITRVPSYVSHKNIPSASKILTIKFSEKFGRHLVTTCKVDAGEILIMERPYANILMPEAIYTHCSHCLQVYWALIPCEFCIYAMYCSYKCKNEAWKQYHDIECLVTGYLLNIDFNKCKLFSMRLTILALRQAGSIEKLKHIVQNANNYTDPSRKGFDEDGMYCSDKYCSFYSLTTNTEKRSVSDLFDRALDAANILYYLCVYTTLFGKKFDQDINKKIHKFMIAMVATMLL</sequence>
<evidence type="ECO:0000256" key="5">
    <source>
        <dbReference type="ARBA" id="ARBA00022771"/>
    </source>
</evidence>
<accession>A0AAJ6YQY5</accession>
<evidence type="ECO:0000256" key="2">
    <source>
        <dbReference type="ARBA" id="ARBA00022679"/>
    </source>
</evidence>
<name>A0AAJ6YQY5_9HYME</name>
<dbReference type="GO" id="GO:0005634">
    <property type="term" value="C:nucleus"/>
    <property type="evidence" value="ECO:0007669"/>
    <property type="project" value="TreeGrafter"/>
</dbReference>
<dbReference type="InterPro" id="IPR002893">
    <property type="entry name" value="Znf_MYND"/>
</dbReference>
<keyword evidence="6" id="KW-0862">Zinc</keyword>
<keyword evidence="5 7" id="KW-0863">Zinc-finger</keyword>
<dbReference type="GO" id="GO:0005737">
    <property type="term" value="C:cytoplasm"/>
    <property type="evidence" value="ECO:0007669"/>
    <property type="project" value="TreeGrafter"/>
</dbReference>
<proteinExistence type="predicted"/>
<dbReference type="GO" id="GO:0032259">
    <property type="term" value="P:methylation"/>
    <property type="evidence" value="ECO:0007669"/>
    <property type="project" value="UniProtKB-KW"/>
</dbReference>
<evidence type="ECO:0000256" key="7">
    <source>
        <dbReference type="PROSITE-ProRule" id="PRU00134"/>
    </source>
</evidence>
<evidence type="ECO:0000313" key="9">
    <source>
        <dbReference type="Proteomes" id="UP000695007"/>
    </source>
</evidence>
<dbReference type="InterPro" id="IPR052097">
    <property type="entry name" value="SET-MYND_domain_protein"/>
</dbReference>
<dbReference type="Gene3D" id="6.10.140.2220">
    <property type="match status" value="1"/>
</dbReference>
<dbReference type="GO" id="GO:0008168">
    <property type="term" value="F:methyltransferase activity"/>
    <property type="evidence" value="ECO:0007669"/>
    <property type="project" value="UniProtKB-KW"/>
</dbReference>
<dbReference type="Gene3D" id="2.170.270.10">
    <property type="entry name" value="SET domain"/>
    <property type="match status" value="1"/>
</dbReference>
<dbReference type="Gene3D" id="1.25.40.10">
    <property type="entry name" value="Tetratricopeptide repeat domain"/>
    <property type="match status" value="1"/>
</dbReference>
<dbReference type="InterPro" id="IPR046341">
    <property type="entry name" value="SET_dom_sf"/>
</dbReference>
<dbReference type="KEGG" id="csol:105365982"/>
<organism evidence="9 10">
    <name type="scientific">Ceratosolen solmsi marchali</name>
    <dbReference type="NCBI Taxonomy" id="326594"/>
    <lineage>
        <taxon>Eukaryota</taxon>
        <taxon>Metazoa</taxon>
        <taxon>Ecdysozoa</taxon>
        <taxon>Arthropoda</taxon>
        <taxon>Hexapoda</taxon>
        <taxon>Insecta</taxon>
        <taxon>Pterygota</taxon>
        <taxon>Neoptera</taxon>
        <taxon>Endopterygota</taxon>
        <taxon>Hymenoptera</taxon>
        <taxon>Apocrita</taxon>
        <taxon>Proctotrupomorpha</taxon>
        <taxon>Chalcidoidea</taxon>
        <taxon>Agaonidae</taxon>
        <taxon>Agaoninae</taxon>
        <taxon>Ceratosolen</taxon>
    </lineage>
</organism>
<keyword evidence="4" id="KW-0479">Metal-binding</keyword>
<gene>
    <name evidence="10" type="primary">LOC105365982</name>
</gene>
<evidence type="ECO:0000256" key="4">
    <source>
        <dbReference type="ARBA" id="ARBA00022723"/>
    </source>
</evidence>
<dbReference type="GO" id="GO:0042826">
    <property type="term" value="F:histone deacetylase binding"/>
    <property type="evidence" value="ECO:0007669"/>
    <property type="project" value="TreeGrafter"/>
</dbReference>
<feature type="domain" description="MYND-type" evidence="8">
    <location>
        <begin position="258"/>
        <end position="297"/>
    </location>
</feature>
<keyword evidence="9" id="KW-1185">Reference proteome</keyword>
<dbReference type="GeneID" id="105365982"/>